<dbReference type="FunFam" id="3.30.70.141:FF:000002">
    <property type="entry name" value="Nucleoside diphosphate kinase"/>
    <property type="match status" value="1"/>
</dbReference>
<feature type="binding site" evidence="7">
    <location>
        <position position="106"/>
    </location>
    <ligand>
        <name>ATP</name>
        <dbReference type="ChEBI" id="CHEBI:30616"/>
    </ligand>
</feature>
<dbReference type="Gene3D" id="3.30.70.141">
    <property type="entry name" value="Nucleoside diphosphate kinase-like domain"/>
    <property type="match status" value="1"/>
</dbReference>
<dbReference type="RefSeq" id="XP_022086189.1">
    <property type="nucleotide sequence ID" value="XM_022230497.1"/>
</dbReference>
<reference evidence="12" key="1">
    <citation type="submission" date="2025-08" db="UniProtKB">
        <authorList>
            <consortium name="RefSeq"/>
        </authorList>
    </citation>
    <scope>IDENTIFICATION</scope>
</reference>
<evidence type="ECO:0000313" key="12">
    <source>
        <dbReference type="RefSeq" id="XP_022086189.1"/>
    </source>
</evidence>
<dbReference type="NCBIfam" id="NF001908">
    <property type="entry name" value="PRK00668.1"/>
    <property type="match status" value="1"/>
</dbReference>
<dbReference type="PRINTS" id="PR01243">
    <property type="entry name" value="NUCDPKINASE"/>
</dbReference>
<accession>A0A8B7XZ60</accession>
<comment type="similarity">
    <text evidence="2 7 8">Belongs to the NDK family.</text>
</comment>
<dbReference type="InterPro" id="IPR001564">
    <property type="entry name" value="Nucleoside_diP_kinase"/>
</dbReference>
<dbReference type="CDD" id="cd04413">
    <property type="entry name" value="NDPk_I"/>
    <property type="match status" value="1"/>
</dbReference>
<dbReference type="GeneID" id="110976854"/>
<dbReference type="InterPro" id="IPR023005">
    <property type="entry name" value="Nucleoside_diP_kinase_AS"/>
</dbReference>
<dbReference type="OMA" id="EEFVNWT"/>
<dbReference type="InterPro" id="IPR034907">
    <property type="entry name" value="NDK-like_dom"/>
</dbReference>
<dbReference type="GO" id="GO:0006228">
    <property type="term" value="P:UTP biosynthetic process"/>
    <property type="evidence" value="ECO:0007669"/>
    <property type="project" value="InterPro"/>
</dbReference>
<comment type="catalytic activity">
    <reaction evidence="9">
        <text>a 2'-deoxyribonucleoside 5'-diphosphate + ATP = a 2'-deoxyribonucleoside 5'-triphosphate + ADP</text>
        <dbReference type="Rhea" id="RHEA:44640"/>
        <dbReference type="ChEBI" id="CHEBI:30616"/>
        <dbReference type="ChEBI" id="CHEBI:61560"/>
        <dbReference type="ChEBI" id="CHEBI:73316"/>
        <dbReference type="ChEBI" id="CHEBI:456216"/>
        <dbReference type="EC" id="2.7.4.6"/>
    </reaction>
</comment>
<evidence type="ECO:0000256" key="9">
    <source>
        <dbReference type="RuleBase" id="RU004013"/>
    </source>
</evidence>
<evidence type="ECO:0000259" key="10">
    <source>
        <dbReference type="SMART" id="SM00562"/>
    </source>
</evidence>
<keyword evidence="5 9" id="KW-0418">Kinase</keyword>
<dbReference type="SMART" id="SM00562">
    <property type="entry name" value="NDK"/>
    <property type="match status" value="1"/>
</dbReference>
<evidence type="ECO:0000256" key="5">
    <source>
        <dbReference type="ARBA" id="ARBA00022777"/>
    </source>
</evidence>
<dbReference type="OrthoDB" id="2162449at2759"/>
<evidence type="ECO:0000313" key="11">
    <source>
        <dbReference type="Proteomes" id="UP000694845"/>
    </source>
</evidence>
<evidence type="ECO:0000256" key="8">
    <source>
        <dbReference type="RuleBase" id="RU004011"/>
    </source>
</evidence>
<evidence type="ECO:0000256" key="3">
    <source>
        <dbReference type="ARBA" id="ARBA00022679"/>
    </source>
</evidence>
<feature type="binding site" evidence="7">
    <location>
        <position position="133"/>
    </location>
    <ligand>
        <name>ATP</name>
        <dbReference type="ChEBI" id="CHEBI:30616"/>
    </ligand>
</feature>
<dbReference type="Proteomes" id="UP000694845">
    <property type="component" value="Unplaced"/>
</dbReference>
<sequence>MIATVLAFFSFIYRTKMTDAKKERSFIMVKPDGVSRGLIAEIIKRFEQKGFTLVAAKLVKASPELVQQHYYDLREKKFYKGLCAFMSSGPVFPMVWEGKGVVATGRTMLGETDPANSKPGSIRGDFCIDIGRNIIHGSDSVETAKKEIALWFKEEELVDWTPAAYSFVYE</sequence>
<dbReference type="PROSITE" id="PS51374">
    <property type="entry name" value="NDPK_LIKE"/>
    <property type="match status" value="1"/>
</dbReference>
<dbReference type="Pfam" id="PF00334">
    <property type="entry name" value="NDK"/>
    <property type="match status" value="1"/>
</dbReference>
<feature type="active site" description="Pros-phosphohistidine intermediate" evidence="7">
    <location>
        <position position="136"/>
    </location>
</feature>
<keyword evidence="4 9" id="KW-0547">Nucleotide-binding</keyword>
<evidence type="ECO:0000256" key="1">
    <source>
        <dbReference type="ARBA" id="ARBA00001946"/>
    </source>
</evidence>
<dbReference type="GO" id="GO:0004550">
    <property type="term" value="F:nucleoside diphosphate kinase activity"/>
    <property type="evidence" value="ECO:0007669"/>
    <property type="project" value="UniProtKB-EC"/>
</dbReference>
<evidence type="ECO:0000256" key="6">
    <source>
        <dbReference type="ARBA" id="ARBA00022840"/>
    </source>
</evidence>
<dbReference type="GO" id="GO:0006241">
    <property type="term" value="P:CTP biosynthetic process"/>
    <property type="evidence" value="ECO:0007669"/>
    <property type="project" value="InterPro"/>
</dbReference>
<name>A0A8B7XZ60_ACAPL</name>
<feature type="binding site" evidence="7">
    <location>
        <position position="112"/>
    </location>
    <ligand>
        <name>ATP</name>
        <dbReference type="ChEBI" id="CHEBI:30616"/>
    </ligand>
</feature>
<organism evidence="11 12">
    <name type="scientific">Acanthaster planci</name>
    <name type="common">Crown-of-thorns starfish</name>
    <dbReference type="NCBI Taxonomy" id="133434"/>
    <lineage>
        <taxon>Eukaryota</taxon>
        <taxon>Metazoa</taxon>
        <taxon>Echinodermata</taxon>
        <taxon>Eleutherozoa</taxon>
        <taxon>Asterozoa</taxon>
        <taxon>Asteroidea</taxon>
        <taxon>Valvatacea</taxon>
        <taxon>Valvatida</taxon>
        <taxon>Acanthasteridae</taxon>
        <taxon>Acanthaster</taxon>
    </lineage>
</organism>
<comment type="cofactor">
    <cofactor evidence="1">
        <name>Mg(2+)</name>
        <dbReference type="ChEBI" id="CHEBI:18420"/>
    </cofactor>
</comment>
<dbReference type="GO" id="GO:0005524">
    <property type="term" value="F:ATP binding"/>
    <property type="evidence" value="ECO:0007669"/>
    <property type="project" value="UniProtKB-KW"/>
</dbReference>
<evidence type="ECO:0000256" key="7">
    <source>
        <dbReference type="PROSITE-ProRule" id="PRU00706"/>
    </source>
</evidence>
<gene>
    <name evidence="12" type="primary">LOC110976854</name>
</gene>
<dbReference type="HAMAP" id="MF_00451">
    <property type="entry name" value="NDP_kinase"/>
    <property type="match status" value="1"/>
</dbReference>
<proteinExistence type="inferred from homology"/>
<protein>
    <recommendedName>
        <fullName evidence="9">Nucleoside diphosphate kinase</fullName>
        <ecNumber evidence="9">2.7.4.6</ecNumber>
    </recommendedName>
</protein>
<feature type="binding site" evidence="7">
    <location>
        <position position="30"/>
    </location>
    <ligand>
        <name>ATP</name>
        <dbReference type="ChEBI" id="CHEBI:30616"/>
    </ligand>
</feature>
<feature type="domain" description="Nucleoside diphosphate kinase-like" evidence="10">
    <location>
        <begin position="22"/>
        <end position="159"/>
    </location>
</feature>
<evidence type="ECO:0000256" key="4">
    <source>
        <dbReference type="ARBA" id="ARBA00022741"/>
    </source>
</evidence>
<dbReference type="PANTHER" id="PTHR11349">
    <property type="entry name" value="NUCLEOSIDE DIPHOSPHATE KINASE"/>
    <property type="match status" value="1"/>
</dbReference>
<dbReference type="SUPFAM" id="SSF54919">
    <property type="entry name" value="Nucleoside diphosphate kinase, NDK"/>
    <property type="match status" value="1"/>
</dbReference>
<feature type="binding site" evidence="7">
    <location>
        <position position="78"/>
    </location>
    <ligand>
        <name>ATP</name>
        <dbReference type="ChEBI" id="CHEBI:30616"/>
    </ligand>
</feature>
<dbReference type="InterPro" id="IPR036850">
    <property type="entry name" value="NDK-like_dom_sf"/>
</dbReference>
<dbReference type="EC" id="2.7.4.6" evidence="9"/>
<dbReference type="PROSITE" id="PS00469">
    <property type="entry name" value="NDPK"/>
    <property type="match status" value="1"/>
</dbReference>
<keyword evidence="3 9" id="KW-0808">Transferase</keyword>
<dbReference type="KEGG" id="aplc:110976854"/>
<dbReference type="GO" id="GO:0006183">
    <property type="term" value="P:GTP biosynthetic process"/>
    <property type="evidence" value="ECO:0007669"/>
    <property type="project" value="InterPro"/>
</dbReference>
<keyword evidence="11" id="KW-1185">Reference proteome</keyword>
<evidence type="ECO:0000256" key="2">
    <source>
        <dbReference type="ARBA" id="ARBA00008142"/>
    </source>
</evidence>
<keyword evidence="6 9" id="KW-0067">ATP-binding</keyword>
<feature type="binding site" evidence="7">
    <location>
        <position position="123"/>
    </location>
    <ligand>
        <name>ATP</name>
        <dbReference type="ChEBI" id="CHEBI:30616"/>
    </ligand>
</feature>
<dbReference type="AlphaFoldDB" id="A0A8B7XZ60"/>